<feature type="compositionally biased region" description="Polar residues" evidence="2">
    <location>
        <begin position="75"/>
        <end position="85"/>
    </location>
</feature>
<dbReference type="GO" id="GO:0003676">
    <property type="term" value="F:nucleic acid binding"/>
    <property type="evidence" value="ECO:0007669"/>
    <property type="project" value="InterPro"/>
</dbReference>
<dbReference type="InterPro" id="IPR036875">
    <property type="entry name" value="Znf_CCHC_sf"/>
</dbReference>
<proteinExistence type="predicted"/>
<dbReference type="PROSITE" id="PS50158">
    <property type="entry name" value="ZF_CCHC"/>
    <property type="match status" value="1"/>
</dbReference>
<evidence type="ECO:0000259" key="3">
    <source>
        <dbReference type="PROSITE" id="PS50158"/>
    </source>
</evidence>
<accession>A0A2J7PFD9</accession>
<keyword evidence="1" id="KW-0862">Zinc</keyword>
<evidence type="ECO:0000256" key="2">
    <source>
        <dbReference type="SAM" id="MobiDB-lite"/>
    </source>
</evidence>
<dbReference type="GO" id="GO:0008270">
    <property type="term" value="F:zinc ion binding"/>
    <property type="evidence" value="ECO:0007669"/>
    <property type="project" value="UniProtKB-KW"/>
</dbReference>
<organism evidence="4 5">
    <name type="scientific">Cryptotermes secundus</name>
    <dbReference type="NCBI Taxonomy" id="105785"/>
    <lineage>
        <taxon>Eukaryota</taxon>
        <taxon>Metazoa</taxon>
        <taxon>Ecdysozoa</taxon>
        <taxon>Arthropoda</taxon>
        <taxon>Hexapoda</taxon>
        <taxon>Insecta</taxon>
        <taxon>Pterygota</taxon>
        <taxon>Neoptera</taxon>
        <taxon>Polyneoptera</taxon>
        <taxon>Dictyoptera</taxon>
        <taxon>Blattodea</taxon>
        <taxon>Blattoidea</taxon>
        <taxon>Termitoidae</taxon>
        <taxon>Kalotermitidae</taxon>
        <taxon>Cryptotermitinae</taxon>
        <taxon>Cryptotermes</taxon>
    </lineage>
</organism>
<dbReference type="SUPFAM" id="SSF57756">
    <property type="entry name" value="Retrovirus zinc finger-like domains"/>
    <property type="match status" value="1"/>
</dbReference>
<feature type="domain" description="CCHC-type" evidence="3">
    <location>
        <begin position="38"/>
        <end position="52"/>
    </location>
</feature>
<feature type="region of interest" description="Disordered" evidence="2">
    <location>
        <begin position="54"/>
        <end position="124"/>
    </location>
</feature>
<name>A0A2J7PFD9_9NEOP</name>
<reference evidence="4 5" key="1">
    <citation type="submission" date="2017-12" db="EMBL/GenBank/DDBJ databases">
        <title>Hemimetabolous genomes reveal molecular basis of termite eusociality.</title>
        <authorList>
            <person name="Harrison M.C."/>
            <person name="Jongepier E."/>
            <person name="Robertson H.M."/>
            <person name="Arning N."/>
            <person name="Bitard-Feildel T."/>
            <person name="Chao H."/>
            <person name="Childers C.P."/>
            <person name="Dinh H."/>
            <person name="Doddapaneni H."/>
            <person name="Dugan S."/>
            <person name="Gowin J."/>
            <person name="Greiner C."/>
            <person name="Han Y."/>
            <person name="Hu H."/>
            <person name="Hughes D.S.T."/>
            <person name="Huylmans A.-K."/>
            <person name="Kemena C."/>
            <person name="Kremer L.P.M."/>
            <person name="Lee S.L."/>
            <person name="Lopez-Ezquerra A."/>
            <person name="Mallet L."/>
            <person name="Monroy-Kuhn J.M."/>
            <person name="Moser A."/>
            <person name="Murali S.C."/>
            <person name="Muzny D.M."/>
            <person name="Otani S."/>
            <person name="Piulachs M.-D."/>
            <person name="Poelchau M."/>
            <person name="Qu J."/>
            <person name="Schaub F."/>
            <person name="Wada-Katsumata A."/>
            <person name="Worley K.C."/>
            <person name="Xie Q."/>
            <person name="Ylla G."/>
            <person name="Poulsen M."/>
            <person name="Gibbs R.A."/>
            <person name="Schal C."/>
            <person name="Richards S."/>
            <person name="Belles X."/>
            <person name="Korb J."/>
            <person name="Bornberg-Bauer E."/>
        </authorList>
    </citation>
    <scope>NUCLEOTIDE SEQUENCE [LARGE SCALE GENOMIC DNA]</scope>
    <source>
        <tissue evidence="4">Whole body</tissue>
    </source>
</reference>
<comment type="caution">
    <text evidence="4">The sequence shown here is derived from an EMBL/GenBank/DDBJ whole genome shotgun (WGS) entry which is preliminary data.</text>
</comment>
<keyword evidence="5" id="KW-1185">Reference proteome</keyword>
<keyword evidence="1" id="KW-0479">Metal-binding</keyword>
<evidence type="ECO:0000256" key="1">
    <source>
        <dbReference type="PROSITE-ProRule" id="PRU00047"/>
    </source>
</evidence>
<sequence>MISELIKSKLLQDSEFGKNANSDSAILSKDKIKRKPAKCQICGKLGHINKNCWFKDKDKANNKNHNNQHRKKFKSNQSSKSVNSTDENEEGSDQRSDENKWKSKTSKRSMYMVSAHHVKVRENT</sequence>
<dbReference type="EMBL" id="NEVH01025663">
    <property type="protein sequence ID" value="PNF15045.1"/>
    <property type="molecule type" value="Genomic_DNA"/>
</dbReference>
<feature type="compositionally biased region" description="Basic and acidic residues" evidence="2">
    <location>
        <begin position="92"/>
        <end position="101"/>
    </location>
</feature>
<dbReference type="AlphaFoldDB" id="A0A2J7PFD9"/>
<dbReference type="Proteomes" id="UP000235965">
    <property type="component" value="Unassembled WGS sequence"/>
</dbReference>
<gene>
    <name evidence="4" type="ORF">B7P43_G16816</name>
</gene>
<dbReference type="STRING" id="105785.A0A2J7PFD9"/>
<protein>
    <recommendedName>
        <fullName evidence="3">CCHC-type domain-containing protein</fullName>
    </recommendedName>
</protein>
<evidence type="ECO:0000313" key="5">
    <source>
        <dbReference type="Proteomes" id="UP000235965"/>
    </source>
</evidence>
<dbReference type="InParanoid" id="A0A2J7PFD9"/>
<dbReference type="InterPro" id="IPR001878">
    <property type="entry name" value="Znf_CCHC"/>
</dbReference>
<keyword evidence="1" id="KW-0863">Zinc-finger</keyword>
<evidence type="ECO:0000313" key="4">
    <source>
        <dbReference type="EMBL" id="PNF15045.1"/>
    </source>
</evidence>